<dbReference type="PRINTS" id="PR02008">
    <property type="entry name" value="RCMTFAMILY"/>
</dbReference>
<feature type="region of interest" description="Disordered" evidence="6">
    <location>
        <begin position="331"/>
        <end position="371"/>
    </location>
</feature>
<feature type="compositionally biased region" description="Polar residues" evidence="6">
    <location>
        <begin position="355"/>
        <end position="369"/>
    </location>
</feature>
<evidence type="ECO:0000313" key="9">
    <source>
        <dbReference type="Proteomes" id="UP000504638"/>
    </source>
</evidence>
<feature type="active site" description="Nucleophile" evidence="5">
    <location>
        <position position="416"/>
    </location>
</feature>
<keyword evidence="3 5" id="KW-0949">S-adenosyl-L-methionine</keyword>
<dbReference type="EMBL" id="ML975161">
    <property type="protein sequence ID" value="KAF1811493.1"/>
    <property type="molecule type" value="Genomic_DNA"/>
</dbReference>
<dbReference type="Gene3D" id="3.40.50.150">
    <property type="entry name" value="Vaccinia Virus protein VP39"/>
    <property type="match status" value="1"/>
</dbReference>
<dbReference type="InterPro" id="IPR049560">
    <property type="entry name" value="MeTrfase_RsmB-F_NOP2_cat"/>
</dbReference>
<dbReference type="InterPro" id="IPR048889">
    <property type="entry name" value="NSUN5_RCM1_N"/>
</dbReference>
<dbReference type="Pfam" id="PF01189">
    <property type="entry name" value="Methyltr_RsmB-F"/>
    <property type="match status" value="1"/>
</dbReference>
<comment type="caution">
    <text evidence="5">Lacks conserved residue(s) required for the propagation of feature annotation.</text>
</comment>
<reference evidence="8 10" key="1">
    <citation type="submission" date="2020-01" db="EMBL/GenBank/DDBJ databases">
        <authorList>
            <consortium name="DOE Joint Genome Institute"/>
            <person name="Haridas S."/>
            <person name="Albert R."/>
            <person name="Binder M."/>
            <person name="Bloem J."/>
            <person name="Labutti K."/>
            <person name="Salamov A."/>
            <person name="Andreopoulos B."/>
            <person name="Baker S.E."/>
            <person name="Barry K."/>
            <person name="Bills G."/>
            <person name="Bluhm B.H."/>
            <person name="Cannon C."/>
            <person name="Castanera R."/>
            <person name="Culley D.E."/>
            <person name="Daum C."/>
            <person name="Ezra D."/>
            <person name="Gonzalez J.B."/>
            <person name="Henrissat B."/>
            <person name="Kuo A."/>
            <person name="Liang C."/>
            <person name="Lipzen A."/>
            <person name="Lutzoni F."/>
            <person name="Magnuson J."/>
            <person name="Mondo S."/>
            <person name="Nolan M."/>
            <person name="Ohm R."/>
            <person name="Pangilinan J."/>
            <person name="Park H.-J."/>
            <person name="Ramirez L."/>
            <person name="Alfaro M."/>
            <person name="Sun H."/>
            <person name="Tritt A."/>
            <person name="Yoshinaga Y."/>
            <person name="Zwiers L.-H."/>
            <person name="Turgeon B.G."/>
            <person name="Goodwin S.B."/>
            <person name="Spatafora J.W."/>
            <person name="Crous P.W."/>
            <person name="Grigoriev I.V."/>
        </authorList>
    </citation>
    <scope>NUCLEOTIDE SEQUENCE</scope>
    <source>
        <strain evidence="8 10">CBS 781.70</strain>
    </source>
</reference>
<dbReference type="Proteomes" id="UP000504638">
    <property type="component" value="Unplaced"/>
</dbReference>
<dbReference type="Gene3D" id="3.30.70.1170">
    <property type="entry name" value="Sun protein, domain 3"/>
    <property type="match status" value="1"/>
</dbReference>
<evidence type="ECO:0000256" key="5">
    <source>
        <dbReference type="PROSITE-ProRule" id="PRU01023"/>
    </source>
</evidence>
<feature type="binding site" evidence="5">
    <location>
        <begin position="237"/>
        <end position="243"/>
    </location>
    <ligand>
        <name>S-adenosyl-L-methionine</name>
        <dbReference type="ChEBI" id="CHEBI:59789"/>
    </ligand>
</feature>
<dbReference type="AlphaFoldDB" id="A0A6G1G0C4"/>
<evidence type="ECO:0000256" key="1">
    <source>
        <dbReference type="ARBA" id="ARBA00022603"/>
    </source>
</evidence>
<name>A0A6G1G0C4_9PEZI</name>
<evidence type="ECO:0000259" key="7">
    <source>
        <dbReference type="PROSITE" id="PS51686"/>
    </source>
</evidence>
<evidence type="ECO:0000256" key="4">
    <source>
        <dbReference type="ARBA" id="ARBA00022884"/>
    </source>
</evidence>
<feature type="binding site" evidence="5">
    <location>
        <position position="311"/>
    </location>
    <ligand>
        <name>S-adenosyl-L-methionine</name>
        <dbReference type="ChEBI" id="CHEBI:59789"/>
    </ligand>
</feature>
<feature type="binding site" evidence="5">
    <location>
        <position position="262"/>
    </location>
    <ligand>
        <name>S-adenosyl-L-methionine</name>
        <dbReference type="ChEBI" id="CHEBI:59789"/>
    </ligand>
</feature>
<dbReference type="PANTHER" id="PTHR22807:SF4">
    <property type="entry name" value="28S RRNA (CYTOSINE-C(5))-METHYLTRANSFERASE"/>
    <property type="match status" value="1"/>
</dbReference>
<evidence type="ECO:0000256" key="6">
    <source>
        <dbReference type="SAM" id="MobiDB-lite"/>
    </source>
</evidence>
<evidence type="ECO:0000256" key="2">
    <source>
        <dbReference type="ARBA" id="ARBA00022679"/>
    </source>
</evidence>
<dbReference type="GO" id="GO:0003723">
    <property type="term" value="F:RNA binding"/>
    <property type="evidence" value="ECO:0007669"/>
    <property type="project" value="UniProtKB-UniRule"/>
</dbReference>
<dbReference type="InterPro" id="IPR029063">
    <property type="entry name" value="SAM-dependent_MTases_sf"/>
</dbReference>
<keyword evidence="9" id="KW-1185">Reference proteome</keyword>
<keyword evidence="4 5" id="KW-0694">RNA-binding</keyword>
<reference evidence="10" key="2">
    <citation type="submission" date="2020-04" db="EMBL/GenBank/DDBJ databases">
        <authorList>
            <consortium name="NCBI Genome Project"/>
        </authorList>
    </citation>
    <scope>NUCLEOTIDE SEQUENCE</scope>
    <source>
        <strain evidence="10">CBS 781.70</strain>
    </source>
</reference>
<dbReference type="InterPro" id="IPR049561">
    <property type="entry name" value="NSUN5_7_fdxn-like"/>
</dbReference>
<feature type="domain" description="SAM-dependent MTase RsmB/NOP-type" evidence="7">
    <location>
        <begin position="131"/>
        <end position="508"/>
    </location>
</feature>
<dbReference type="RefSeq" id="XP_033533124.1">
    <property type="nucleotide sequence ID" value="XM_033680747.1"/>
</dbReference>
<evidence type="ECO:0000313" key="8">
    <source>
        <dbReference type="EMBL" id="KAF1811493.1"/>
    </source>
</evidence>
<reference evidence="10" key="3">
    <citation type="submission" date="2025-04" db="UniProtKB">
        <authorList>
            <consortium name="RefSeq"/>
        </authorList>
    </citation>
    <scope>IDENTIFICATION</scope>
    <source>
        <strain evidence="10">CBS 781.70</strain>
    </source>
</reference>
<proteinExistence type="inferred from homology"/>
<dbReference type="PROSITE" id="PS51686">
    <property type="entry name" value="SAM_MT_RSMB_NOP"/>
    <property type="match status" value="1"/>
</dbReference>
<dbReference type="InterPro" id="IPR023267">
    <property type="entry name" value="RCMT"/>
</dbReference>
<dbReference type="GO" id="GO:0005730">
    <property type="term" value="C:nucleolus"/>
    <property type="evidence" value="ECO:0007669"/>
    <property type="project" value="TreeGrafter"/>
</dbReference>
<dbReference type="SUPFAM" id="SSF53335">
    <property type="entry name" value="S-adenosyl-L-methionine-dependent methyltransferases"/>
    <property type="match status" value="1"/>
</dbReference>
<dbReference type="PANTHER" id="PTHR22807">
    <property type="entry name" value="NOP2 YEAST -RELATED NOL1/NOP2/FMU SUN DOMAIN-CONTAINING"/>
    <property type="match status" value="1"/>
</dbReference>
<comment type="similarity">
    <text evidence="5">Belongs to the class I-like SAM-binding methyltransferase superfamily. RsmB/NOP family.</text>
</comment>
<dbReference type="GO" id="GO:0070475">
    <property type="term" value="P:rRNA base methylation"/>
    <property type="evidence" value="ECO:0007669"/>
    <property type="project" value="TreeGrafter"/>
</dbReference>
<dbReference type="Pfam" id="PF21148">
    <property type="entry name" value="NSUN5_fdxn-like"/>
    <property type="match status" value="1"/>
</dbReference>
<evidence type="ECO:0000313" key="10">
    <source>
        <dbReference type="RefSeq" id="XP_033533124.1"/>
    </source>
</evidence>
<keyword evidence="1 5" id="KW-0489">Methyltransferase</keyword>
<evidence type="ECO:0000256" key="3">
    <source>
        <dbReference type="ARBA" id="ARBA00022691"/>
    </source>
</evidence>
<dbReference type="Pfam" id="PF21153">
    <property type="entry name" value="NSUN5_N"/>
    <property type="match status" value="1"/>
</dbReference>
<gene>
    <name evidence="8 10" type="ORF">P152DRAFT_467122</name>
</gene>
<dbReference type="GeneID" id="54421317"/>
<organism evidence="8">
    <name type="scientific">Eremomyces bilateralis CBS 781.70</name>
    <dbReference type="NCBI Taxonomy" id="1392243"/>
    <lineage>
        <taxon>Eukaryota</taxon>
        <taxon>Fungi</taxon>
        <taxon>Dikarya</taxon>
        <taxon>Ascomycota</taxon>
        <taxon>Pezizomycotina</taxon>
        <taxon>Dothideomycetes</taxon>
        <taxon>Dothideomycetes incertae sedis</taxon>
        <taxon>Eremomycetales</taxon>
        <taxon>Eremomycetaceae</taxon>
        <taxon>Eremomyces</taxon>
    </lineage>
</organism>
<dbReference type="InterPro" id="IPR001678">
    <property type="entry name" value="MeTrfase_RsmB-F_NOP2_dom"/>
</dbReference>
<keyword evidence="2 5" id="KW-0808">Transferase</keyword>
<accession>A0A6G1G0C4</accession>
<protein>
    <submittedName>
        <fullName evidence="8 10">NOL1/NOP2/sun domain protein</fullName>
    </submittedName>
</protein>
<dbReference type="GO" id="GO:0008173">
    <property type="term" value="F:RNA methyltransferase activity"/>
    <property type="evidence" value="ECO:0007669"/>
    <property type="project" value="InterPro"/>
</dbReference>
<sequence length="528" mass="57108">MSLYYEAADILSASLSGKGSIQSLVYSNKTLKNKPGHLFALLSEASKWSPVLKDIINQSGVLAIEKKLTPTLALLLCHDLLLSKSGIAAPSAHPLRLSISRHKARLSAELTKIRIKRGYGSLDELKASIESLSSEGNKRIRWVRVNTLKISLDDLSATLLHGYKHTTSLQEISDASSDDKLYYVDAHIPNLLALPSTANLLKSTAYAQGQIILQDKASCFPAVLMGVRPGETIVDACAAPGNKTTQLAASCGDSSARVIAFEKDKLRALTLRKMVERAGAQHIVSINGGQDFLACDPESDQLRTVTGLLLDPSCSGSGIIGRDDIATVELPGSPTAVDQTHIAPSRKRKRGPSKDTASIPSQIQIQDSPDASLVEAEPIMADDLKSRLQGLAKFQLEIIKHAMSFPAATKITYSTCSIHATENEEVVFGALASGIARERGWRIWTREEQVSGIATWPRRGSQEAVEASIKAHQGYDQDPIELAEACIRCCKGTDEGTMGFFLVGFLRDGGESPEEEQDEWNGFSDDEV</sequence>
<dbReference type="OrthoDB" id="435282at2759"/>